<dbReference type="STRING" id="716544.wcw_1732"/>
<keyword evidence="5 13" id="KW-0444">Lipid biosynthesis</keyword>
<comment type="function">
    <text evidence="1 13">Transfers the gamma-phosphate of ATP to the 4'-position of a tetraacyldisaccharide 1-phosphate intermediate (termed DS-1-P) to form tetraacyldisaccharide 1,4'-bis-phosphate (lipid IVA).</text>
</comment>
<evidence type="ECO:0000256" key="5">
    <source>
        <dbReference type="ARBA" id="ARBA00022516"/>
    </source>
</evidence>
<evidence type="ECO:0000256" key="11">
    <source>
        <dbReference type="ARBA" id="ARBA00023098"/>
    </source>
</evidence>
<keyword evidence="8 13" id="KW-0547">Nucleotide-binding</keyword>
<evidence type="ECO:0000256" key="12">
    <source>
        <dbReference type="ARBA" id="ARBA00029757"/>
    </source>
</evidence>
<reference evidence="14 15" key="1">
    <citation type="journal article" date="2010" name="PLoS ONE">
        <title>The Waddlia genome: a window into chlamydial biology.</title>
        <authorList>
            <person name="Bertelli C."/>
            <person name="Collyn F."/>
            <person name="Croxatto A."/>
            <person name="Ruckert C."/>
            <person name="Polkinghorne A."/>
            <person name="Kebbi-Beghdadi C."/>
            <person name="Goesmann A."/>
            <person name="Vaughan L."/>
            <person name="Greub G."/>
        </authorList>
    </citation>
    <scope>NUCLEOTIDE SEQUENCE [LARGE SCALE GENOMIC DNA]</scope>
    <source>
        <strain evidence="15">ATCC VR-1470 / WSU 86-1044</strain>
    </source>
</reference>
<dbReference type="InterPro" id="IPR003758">
    <property type="entry name" value="LpxK"/>
</dbReference>
<dbReference type="eggNOG" id="COG1663">
    <property type="taxonomic scope" value="Bacteria"/>
</dbReference>
<feature type="binding site" evidence="13">
    <location>
        <begin position="69"/>
        <end position="76"/>
    </location>
    <ligand>
        <name>ATP</name>
        <dbReference type="ChEBI" id="CHEBI:30616"/>
    </ligand>
</feature>
<dbReference type="KEGG" id="wch:wcw_1732"/>
<evidence type="ECO:0000313" key="15">
    <source>
        <dbReference type="Proteomes" id="UP000001505"/>
    </source>
</evidence>
<dbReference type="AlphaFoldDB" id="D6YSM8"/>
<dbReference type="PANTHER" id="PTHR42724">
    <property type="entry name" value="TETRAACYLDISACCHARIDE 4'-KINASE"/>
    <property type="match status" value="1"/>
</dbReference>
<evidence type="ECO:0000256" key="2">
    <source>
        <dbReference type="ARBA" id="ARBA00004870"/>
    </source>
</evidence>
<evidence type="ECO:0000256" key="6">
    <source>
        <dbReference type="ARBA" id="ARBA00022556"/>
    </source>
</evidence>
<sequence length="367" mass="41749">MINELHFYYIQVIRGKRTGWLPTLIKGLAWVLSLPYRWVMSLRNWLYDHEWLRQYDAPVPVVMSIGNLVTGGTGKTPVTKLLAGFFYDDYKIAILSRGYRSPAEKLRAPVILSSGKGPLHSAAYAGDEPRLLAENLPKAWVVVGKDRVMSANLVAKQGVDLILLDDGMQHRRMARDFEVVVLDAKDPFGQNYLFPRGLLRESPEGLRRADLVILNHVRDAEDYEDSKKMVEKYTNAPVIGIHYDRWKAMDLEGNELAPLEGRKVAIFCGIAQPEQFASTVREMGAEIVARKYYPDHFHYDVEELSELAARWKEMGAAMMVCTEKDKVKLPEIHDLLLPVVWIKIQPEVIEGTDELKAFIDKVKAKIA</sequence>
<dbReference type="SUPFAM" id="SSF52540">
    <property type="entry name" value="P-loop containing nucleoside triphosphate hydrolases"/>
    <property type="match status" value="1"/>
</dbReference>
<comment type="catalytic activity">
    <reaction evidence="13">
        <text>a lipid A disaccharide + ATP = a lipid IVA + ADP + H(+)</text>
        <dbReference type="Rhea" id="RHEA:67840"/>
        <dbReference type="ChEBI" id="CHEBI:15378"/>
        <dbReference type="ChEBI" id="CHEBI:30616"/>
        <dbReference type="ChEBI" id="CHEBI:176343"/>
        <dbReference type="ChEBI" id="CHEBI:176425"/>
        <dbReference type="ChEBI" id="CHEBI:456216"/>
        <dbReference type="EC" id="2.7.1.130"/>
    </reaction>
</comment>
<dbReference type="OrthoDB" id="9789797at2"/>
<evidence type="ECO:0000256" key="10">
    <source>
        <dbReference type="ARBA" id="ARBA00022840"/>
    </source>
</evidence>
<dbReference type="PANTHER" id="PTHR42724:SF1">
    <property type="entry name" value="TETRAACYLDISACCHARIDE 4'-KINASE, MITOCHONDRIAL-RELATED"/>
    <property type="match status" value="1"/>
</dbReference>
<keyword evidence="11 13" id="KW-0443">Lipid metabolism</keyword>
<dbReference type="GO" id="GO:0005886">
    <property type="term" value="C:plasma membrane"/>
    <property type="evidence" value="ECO:0007669"/>
    <property type="project" value="TreeGrafter"/>
</dbReference>
<dbReference type="GO" id="GO:0009244">
    <property type="term" value="P:lipopolysaccharide core region biosynthetic process"/>
    <property type="evidence" value="ECO:0007669"/>
    <property type="project" value="TreeGrafter"/>
</dbReference>
<keyword evidence="6 13" id="KW-0441">Lipid A biosynthesis</keyword>
<name>D6YSM8_WADCW</name>
<proteinExistence type="inferred from homology"/>
<dbReference type="EC" id="2.7.1.130" evidence="3 13"/>
<evidence type="ECO:0000256" key="3">
    <source>
        <dbReference type="ARBA" id="ARBA00012071"/>
    </source>
</evidence>
<dbReference type="UniPathway" id="UPA00359">
    <property type="reaction ID" value="UER00482"/>
</dbReference>
<evidence type="ECO:0000256" key="9">
    <source>
        <dbReference type="ARBA" id="ARBA00022777"/>
    </source>
</evidence>
<dbReference type="GO" id="GO:0009245">
    <property type="term" value="P:lipid A biosynthetic process"/>
    <property type="evidence" value="ECO:0007669"/>
    <property type="project" value="UniProtKB-UniRule"/>
</dbReference>
<accession>D6YSM8</accession>
<dbReference type="NCBIfam" id="TIGR00682">
    <property type="entry name" value="lpxK"/>
    <property type="match status" value="1"/>
</dbReference>
<evidence type="ECO:0000313" key="14">
    <source>
        <dbReference type="EMBL" id="ADI39073.1"/>
    </source>
</evidence>
<comment type="pathway">
    <text evidence="2 13">Glycolipid biosynthesis; lipid IV(A) biosynthesis; lipid IV(A) from (3R)-3-hydroxytetradecanoyl-[acyl-carrier-protein] and UDP-N-acetyl-alpha-D-glucosamine: step 6/6.</text>
</comment>
<dbReference type="GO" id="GO:0005524">
    <property type="term" value="F:ATP binding"/>
    <property type="evidence" value="ECO:0007669"/>
    <property type="project" value="UniProtKB-UniRule"/>
</dbReference>
<dbReference type="Proteomes" id="UP000001505">
    <property type="component" value="Chromosome"/>
</dbReference>
<evidence type="ECO:0000256" key="8">
    <source>
        <dbReference type="ARBA" id="ARBA00022741"/>
    </source>
</evidence>
<organism evidence="14 15">
    <name type="scientific">Waddlia chondrophila (strain ATCC VR-1470 / WSU 86-1044)</name>
    <dbReference type="NCBI Taxonomy" id="716544"/>
    <lineage>
        <taxon>Bacteria</taxon>
        <taxon>Pseudomonadati</taxon>
        <taxon>Chlamydiota</taxon>
        <taxon>Chlamydiia</taxon>
        <taxon>Parachlamydiales</taxon>
        <taxon>Waddliaceae</taxon>
        <taxon>Waddlia</taxon>
    </lineage>
</organism>
<keyword evidence="10 13" id="KW-0067">ATP-binding</keyword>
<keyword evidence="7 13" id="KW-0808">Transferase</keyword>
<dbReference type="Pfam" id="PF02606">
    <property type="entry name" value="LpxK"/>
    <property type="match status" value="1"/>
</dbReference>
<keyword evidence="15" id="KW-1185">Reference proteome</keyword>
<dbReference type="EMBL" id="CP001928">
    <property type="protein sequence ID" value="ADI39073.1"/>
    <property type="molecule type" value="Genomic_DNA"/>
</dbReference>
<evidence type="ECO:0000256" key="13">
    <source>
        <dbReference type="HAMAP-Rule" id="MF_00409"/>
    </source>
</evidence>
<dbReference type="RefSeq" id="WP_013182777.1">
    <property type="nucleotide sequence ID" value="NC_014225.1"/>
</dbReference>
<dbReference type="HOGENOM" id="CLU_038816_6_0_0"/>
<evidence type="ECO:0000256" key="4">
    <source>
        <dbReference type="ARBA" id="ARBA00016436"/>
    </source>
</evidence>
<protein>
    <recommendedName>
        <fullName evidence="4 13">Tetraacyldisaccharide 4'-kinase</fullName>
        <ecNumber evidence="3 13">2.7.1.130</ecNumber>
    </recommendedName>
    <alternativeName>
        <fullName evidence="12 13">Lipid A 4'-kinase</fullName>
    </alternativeName>
</protein>
<gene>
    <name evidence="13 14" type="primary">lpxK</name>
    <name evidence="14" type="ordered locus">wcw_1732</name>
</gene>
<evidence type="ECO:0000256" key="1">
    <source>
        <dbReference type="ARBA" id="ARBA00002274"/>
    </source>
</evidence>
<dbReference type="HAMAP" id="MF_00409">
    <property type="entry name" value="LpxK"/>
    <property type="match status" value="1"/>
</dbReference>
<evidence type="ECO:0000256" key="7">
    <source>
        <dbReference type="ARBA" id="ARBA00022679"/>
    </source>
</evidence>
<keyword evidence="9 13" id="KW-0418">Kinase</keyword>
<dbReference type="InterPro" id="IPR027417">
    <property type="entry name" value="P-loop_NTPase"/>
</dbReference>
<comment type="similarity">
    <text evidence="13">Belongs to the LpxK family.</text>
</comment>
<dbReference type="GO" id="GO:0009029">
    <property type="term" value="F:lipid-A 4'-kinase activity"/>
    <property type="evidence" value="ECO:0007669"/>
    <property type="project" value="UniProtKB-UniRule"/>
</dbReference>